<dbReference type="SUPFAM" id="SSF63380">
    <property type="entry name" value="Riboflavin synthase domain-like"/>
    <property type="match status" value="1"/>
</dbReference>
<proteinExistence type="inferred from homology"/>
<dbReference type="InterPro" id="IPR009050">
    <property type="entry name" value="Globin-like_sf"/>
</dbReference>
<evidence type="ECO:0000256" key="2">
    <source>
        <dbReference type="ARBA" id="ARBA00012229"/>
    </source>
</evidence>
<keyword evidence="14" id="KW-1185">Reference proteome</keyword>
<comment type="caution">
    <text evidence="13">The sequence shown here is derived from an EMBL/GenBank/DDBJ whole genome shotgun (WGS) entry which is preliminary data.</text>
</comment>
<dbReference type="InterPro" id="IPR039261">
    <property type="entry name" value="FNR_nucleotide-bd"/>
</dbReference>
<dbReference type="PANTHER" id="PTHR43396:SF3">
    <property type="entry name" value="FLAVOHEMOPROTEIN"/>
    <property type="match status" value="1"/>
</dbReference>
<evidence type="ECO:0000256" key="4">
    <source>
        <dbReference type="ARBA" id="ARBA00022621"/>
    </source>
</evidence>
<dbReference type="EMBL" id="JAGFNS010000033">
    <property type="protein sequence ID" value="MBO3742951.1"/>
    <property type="molecule type" value="Genomic_DNA"/>
</dbReference>
<evidence type="ECO:0000313" key="14">
    <source>
        <dbReference type="Proteomes" id="UP000679690"/>
    </source>
</evidence>
<dbReference type="InterPro" id="IPR017938">
    <property type="entry name" value="Riboflavin_synthase-like_b-brl"/>
</dbReference>
<evidence type="ECO:0000256" key="7">
    <source>
        <dbReference type="ARBA" id="ARBA00023027"/>
    </source>
</evidence>
<sequence>MLSDRSRPIIQATLPVVADHIGEIARRFYAHMFAAHPEFQDGMFNRGNQAEGSQSKALAGSVAVFATRLLSVPPRIPERLLTRIAHKHASLGIRPDQYDVVREHLLWAIGDVLGDAVTPDVAAAWDEVYWLMAYALIHQERGLYSARGVTPERVWRQWRVAAKEPETDDVVSFVMRRVDDRPVKTSLPGQYITLLAPMPDGVRQPRQFSLTRADDGEHRYFAVKRVHGGGKPDGEVSNLLHDTIQVGDELTMSVPYGDVVLDDSGRPVVFASAGIGVTPMAGMLSHLVAAGSHLHVTMLHADAAESSFALRRQITEDLARLPKSSLYVWYEQDRHTDLPVAGAFSGAMDLDQAELPEGAVHYLCGPLPFLQSIRSALIDRGVPPRDIQYEVFGPDLWQADAD</sequence>
<keyword evidence="6" id="KW-0408">Iron</keyword>
<keyword evidence="10" id="KW-0813">Transport</keyword>
<dbReference type="Pfam" id="PF00042">
    <property type="entry name" value="Globin"/>
    <property type="match status" value="1"/>
</dbReference>
<keyword evidence="4 10" id="KW-0561">Oxygen transport</keyword>
<dbReference type="InterPro" id="IPR001433">
    <property type="entry name" value="OxRdtase_FAD/NAD-bd"/>
</dbReference>
<feature type="domain" description="FAD-binding FR-type" evidence="12">
    <location>
        <begin position="153"/>
        <end position="262"/>
    </location>
</feature>
<dbReference type="EC" id="1.14.12.17" evidence="2"/>
<evidence type="ECO:0000256" key="6">
    <source>
        <dbReference type="ARBA" id="ARBA00023004"/>
    </source>
</evidence>
<evidence type="ECO:0000256" key="8">
    <source>
        <dbReference type="ARBA" id="ARBA00048649"/>
    </source>
</evidence>
<accession>A0ABS3UWJ2</accession>
<dbReference type="PRINTS" id="PR00410">
    <property type="entry name" value="PHEHYDRXLASE"/>
</dbReference>
<dbReference type="InterPro" id="IPR000971">
    <property type="entry name" value="Globin"/>
</dbReference>
<dbReference type="CDD" id="cd06184">
    <property type="entry name" value="flavohem_like_fad_nad_binding"/>
    <property type="match status" value="1"/>
</dbReference>
<comment type="similarity">
    <text evidence="10">Belongs to the globin family.</text>
</comment>
<feature type="domain" description="Globin" evidence="11">
    <location>
        <begin position="1"/>
        <end position="141"/>
    </location>
</feature>
<keyword evidence="5" id="KW-0479">Metal-binding</keyword>
<dbReference type="Gene3D" id="1.10.490.10">
    <property type="entry name" value="Globins"/>
    <property type="match status" value="1"/>
</dbReference>
<comment type="catalytic activity">
    <reaction evidence="8">
        <text>2 nitric oxide + NADH + 2 O2 = 2 nitrate + NAD(+) + H(+)</text>
        <dbReference type="Rhea" id="RHEA:19469"/>
        <dbReference type="ChEBI" id="CHEBI:15378"/>
        <dbReference type="ChEBI" id="CHEBI:15379"/>
        <dbReference type="ChEBI" id="CHEBI:16480"/>
        <dbReference type="ChEBI" id="CHEBI:17632"/>
        <dbReference type="ChEBI" id="CHEBI:57540"/>
        <dbReference type="ChEBI" id="CHEBI:57945"/>
        <dbReference type="EC" id="1.14.12.17"/>
    </reaction>
</comment>
<dbReference type="RefSeq" id="WP_208472107.1">
    <property type="nucleotide sequence ID" value="NZ_JAGFNS010000033.1"/>
</dbReference>
<dbReference type="CDD" id="cd14782">
    <property type="entry name" value="FHb-globin_2"/>
    <property type="match status" value="1"/>
</dbReference>
<dbReference type="Proteomes" id="UP000679690">
    <property type="component" value="Unassembled WGS sequence"/>
</dbReference>
<reference evidence="13 14" key="1">
    <citation type="submission" date="2021-03" db="EMBL/GenBank/DDBJ databases">
        <title>Actinoplanes flavus sp. nov., a novel actinomycete isolated from Coconut Palm rhizosphere soil.</title>
        <authorList>
            <person name="Luo X."/>
        </authorList>
    </citation>
    <scope>NUCLEOTIDE SEQUENCE [LARGE SCALE GENOMIC DNA]</scope>
    <source>
        <strain evidence="13 14">NEAU-H7</strain>
    </source>
</reference>
<dbReference type="SUPFAM" id="SSF52343">
    <property type="entry name" value="Ferredoxin reductase-like, C-terminal NADP-linked domain"/>
    <property type="match status" value="1"/>
</dbReference>
<dbReference type="Pfam" id="PF00175">
    <property type="entry name" value="NAD_binding_1"/>
    <property type="match status" value="1"/>
</dbReference>
<dbReference type="Gene3D" id="2.40.30.10">
    <property type="entry name" value="Translation factors"/>
    <property type="match status" value="1"/>
</dbReference>
<dbReference type="PANTHER" id="PTHR43396">
    <property type="entry name" value="FLAVOHEMOPROTEIN"/>
    <property type="match status" value="1"/>
</dbReference>
<dbReference type="Gene3D" id="3.40.50.80">
    <property type="entry name" value="Nucleotide-binding domain of ferredoxin-NADP reductase (FNR) module"/>
    <property type="match status" value="1"/>
</dbReference>
<evidence type="ECO:0000256" key="5">
    <source>
        <dbReference type="ARBA" id="ARBA00022723"/>
    </source>
</evidence>
<evidence type="ECO:0000256" key="10">
    <source>
        <dbReference type="RuleBase" id="RU000356"/>
    </source>
</evidence>
<evidence type="ECO:0000256" key="9">
    <source>
        <dbReference type="ARBA" id="ARBA00049433"/>
    </source>
</evidence>
<comment type="catalytic activity">
    <reaction evidence="9">
        <text>2 nitric oxide + NADPH + 2 O2 = 2 nitrate + NADP(+) + H(+)</text>
        <dbReference type="Rhea" id="RHEA:19465"/>
        <dbReference type="ChEBI" id="CHEBI:15378"/>
        <dbReference type="ChEBI" id="CHEBI:15379"/>
        <dbReference type="ChEBI" id="CHEBI:16480"/>
        <dbReference type="ChEBI" id="CHEBI:17632"/>
        <dbReference type="ChEBI" id="CHEBI:57783"/>
        <dbReference type="ChEBI" id="CHEBI:58349"/>
        <dbReference type="EC" id="1.14.12.17"/>
    </reaction>
</comment>
<evidence type="ECO:0000256" key="1">
    <source>
        <dbReference type="ARBA" id="ARBA00006401"/>
    </source>
</evidence>
<evidence type="ECO:0000256" key="3">
    <source>
        <dbReference type="ARBA" id="ARBA00022617"/>
    </source>
</evidence>
<name>A0ABS3UWJ2_9ACTN</name>
<comment type="similarity">
    <text evidence="1">In the C-terminal section; belongs to the flavoprotein pyridine nucleotide cytochrome reductase family.</text>
</comment>
<protein>
    <recommendedName>
        <fullName evidence="2">nitric oxide dioxygenase</fullName>
        <ecNumber evidence="2">1.14.12.17</ecNumber>
    </recommendedName>
</protein>
<dbReference type="PROSITE" id="PS51384">
    <property type="entry name" value="FAD_FR"/>
    <property type="match status" value="1"/>
</dbReference>
<evidence type="ECO:0000313" key="13">
    <source>
        <dbReference type="EMBL" id="MBO3742951.1"/>
    </source>
</evidence>
<gene>
    <name evidence="13" type="ORF">J5X75_36140</name>
</gene>
<evidence type="ECO:0000259" key="11">
    <source>
        <dbReference type="PROSITE" id="PS01033"/>
    </source>
</evidence>
<dbReference type="InterPro" id="IPR012292">
    <property type="entry name" value="Globin/Proto"/>
</dbReference>
<dbReference type="InterPro" id="IPR017927">
    <property type="entry name" value="FAD-bd_FR_type"/>
</dbReference>
<dbReference type="SUPFAM" id="SSF46458">
    <property type="entry name" value="Globin-like"/>
    <property type="match status" value="1"/>
</dbReference>
<keyword evidence="7" id="KW-0520">NAD</keyword>
<organism evidence="13 14">
    <name type="scientific">Actinoplanes flavus</name>
    <dbReference type="NCBI Taxonomy" id="2820290"/>
    <lineage>
        <taxon>Bacteria</taxon>
        <taxon>Bacillati</taxon>
        <taxon>Actinomycetota</taxon>
        <taxon>Actinomycetes</taxon>
        <taxon>Micromonosporales</taxon>
        <taxon>Micromonosporaceae</taxon>
        <taxon>Actinoplanes</taxon>
    </lineage>
</organism>
<keyword evidence="3 10" id="KW-0349">Heme</keyword>
<dbReference type="PROSITE" id="PS01033">
    <property type="entry name" value="GLOBIN"/>
    <property type="match status" value="1"/>
</dbReference>
<evidence type="ECO:0000259" key="12">
    <source>
        <dbReference type="PROSITE" id="PS51384"/>
    </source>
</evidence>